<name>A0A812S5B7_SYMPI</name>
<comment type="caution">
    <text evidence="2">The sequence shown here is derived from an EMBL/GenBank/DDBJ whole genome shotgun (WGS) entry which is preliminary data.</text>
</comment>
<feature type="non-terminal residue" evidence="2">
    <location>
        <position position="170"/>
    </location>
</feature>
<keyword evidence="3" id="KW-1185">Reference proteome</keyword>
<evidence type="ECO:0000313" key="3">
    <source>
        <dbReference type="Proteomes" id="UP000649617"/>
    </source>
</evidence>
<reference evidence="2" key="1">
    <citation type="submission" date="2021-02" db="EMBL/GenBank/DDBJ databases">
        <authorList>
            <person name="Dougan E. K."/>
            <person name="Rhodes N."/>
            <person name="Thang M."/>
            <person name="Chan C."/>
        </authorList>
    </citation>
    <scope>NUCLEOTIDE SEQUENCE</scope>
</reference>
<gene>
    <name evidence="2" type="ORF">SPIL2461_LOCUS11557</name>
</gene>
<feature type="non-terminal residue" evidence="2">
    <location>
        <position position="1"/>
    </location>
</feature>
<organism evidence="2 3">
    <name type="scientific">Symbiodinium pilosum</name>
    <name type="common">Dinoflagellate</name>
    <dbReference type="NCBI Taxonomy" id="2952"/>
    <lineage>
        <taxon>Eukaryota</taxon>
        <taxon>Sar</taxon>
        <taxon>Alveolata</taxon>
        <taxon>Dinophyceae</taxon>
        <taxon>Suessiales</taxon>
        <taxon>Symbiodiniaceae</taxon>
        <taxon>Symbiodinium</taxon>
    </lineage>
</organism>
<evidence type="ECO:0000256" key="1">
    <source>
        <dbReference type="SAM" id="MobiDB-lite"/>
    </source>
</evidence>
<evidence type="ECO:0000313" key="2">
    <source>
        <dbReference type="EMBL" id="CAE7462152.1"/>
    </source>
</evidence>
<dbReference type="EMBL" id="CAJNIZ010022500">
    <property type="protein sequence ID" value="CAE7462152.1"/>
    <property type="molecule type" value="Genomic_DNA"/>
</dbReference>
<accession>A0A812S5B7</accession>
<dbReference type="Proteomes" id="UP000649617">
    <property type="component" value="Unassembled WGS sequence"/>
</dbReference>
<protein>
    <submittedName>
        <fullName evidence="2">Uncharacterized protein</fullName>
    </submittedName>
</protein>
<feature type="region of interest" description="Disordered" evidence="1">
    <location>
        <begin position="84"/>
        <end position="170"/>
    </location>
</feature>
<sequence>DVLATRDYSKMLRGNLSACVKEDYSRTDLDEVVACFKDFLLDAELCANRLSKAFQYCQDKARSATTGKKLQPATFAVVKVIQGTMSGKPKTQKTKSMEAVPQAPDPPRSSNTKMASPGPQTRKEALPQRVRCRSKTPETKRCNVDFTPEPPVKRARTSSLLSQLVNARDA</sequence>
<dbReference type="OrthoDB" id="490416at2759"/>
<dbReference type="AlphaFoldDB" id="A0A812S5B7"/>
<proteinExistence type="predicted"/>
<feature type="compositionally biased region" description="Polar residues" evidence="1">
    <location>
        <begin position="157"/>
        <end position="170"/>
    </location>
</feature>